<dbReference type="Proteomes" id="UP001459277">
    <property type="component" value="Unassembled WGS sequence"/>
</dbReference>
<dbReference type="EMBL" id="JAZDWU010000002">
    <property type="protein sequence ID" value="KAL0011072.1"/>
    <property type="molecule type" value="Genomic_DNA"/>
</dbReference>
<protein>
    <recommendedName>
        <fullName evidence="4">BAH domain-containing protein</fullName>
    </recommendedName>
</protein>
<feature type="compositionally biased region" description="Low complexity" evidence="1">
    <location>
        <begin position="193"/>
        <end position="208"/>
    </location>
</feature>
<gene>
    <name evidence="2" type="ORF">SO802_006180</name>
</gene>
<keyword evidence="3" id="KW-1185">Reference proteome</keyword>
<evidence type="ECO:0000256" key="1">
    <source>
        <dbReference type="SAM" id="MobiDB-lite"/>
    </source>
</evidence>
<accession>A0AAW2DMQ2</accession>
<name>A0AAW2DMQ2_9ROSI</name>
<evidence type="ECO:0008006" key="4">
    <source>
        <dbReference type="Google" id="ProtNLM"/>
    </source>
</evidence>
<sequence length="208" mass="23473">MDWSLGMAIPIGEYDDEVGGSEEYELGLVKRVLSGGERGRGGGEWATEGKPSYICKIVEVIVEMFEAVDGSSYFTSRWYYKAEDSVMQKCHNLIEKNVADDGIGGDNDSDEAYGEDEEQTELIRKQHKKVFANLEPEVKVPANQDQNYVVEPQTTLQEAVELLRRLTEEVRKNQLANYKSNGEEFKDADADSNNNFENLFGNLEDSKH</sequence>
<feature type="region of interest" description="Disordered" evidence="1">
    <location>
        <begin position="180"/>
        <end position="208"/>
    </location>
</feature>
<dbReference type="AlphaFoldDB" id="A0AAW2DMQ2"/>
<comment type="caution">
    <text evidence="2">The sequence shown here is derived from an EMBL/GenBank/DDBJ whole genome shotgun (WGS) entry which is preliminary data.</text>
</comment>
<proteinExistence type="predicted"/>
<dbReference type="InterPro" id="IPR043151">
    <property type="entry name" value="BAH_sf"/>
</dbReference>
<dbReference type="Gene3D" id="2.30.30.490">
    <property type="match status" value="1"/>
</dbReference>
<organism evidence="2 3">
    <name type="scientific">Lithocarpus litseifolius</name>
    <dbReference type="NCBI Taxonomy" id="425828"/>
    <lineage>
        <taxon>Eukaryota</taxon>
        <taxon>Viridiplantae</taxon>
        <taxon>Streptophyta</taxon>
        <taxon>Embryophyta</taxon>
        <taxon>Tracheophyta</taxon>
        <taxon>Spermatophyta</taxon>
        <taxon>Magnoliopsida</taxon>
        <taxon>eudicotyledons</taxon>
        <taxon>Gunneridae</taxon>
        <taxon>Pentapetalae</taxon>
        <taxon>rosids</taxon>
        <taxon>fabids</taxon>
        <taxon>Fagales</taxon>
        <taxon>Fagaceae</taxon>
        <taxon>Lithocarpus</taxon>
    </lineage>
</organism>
<evidence type="ECO:0000313" key="2">
    <source>
        <dbReference type="EMBL" id="KAL0011072.1"/>
    </source>
</evidence>
<evidence type="ECO:0000313" key="3">
    <source>
        <dbReference type="Proteomes" id="UP001459277"/>
    </source>
</evidence>
<reference evidence="2 3" key="1">
    <citation type="submission" date="2024-01" db="EMBL/GenBank/DDBJ databases">
        <title>A telomere-to-telomere, gap-free genome of sweet tea (Lithocarpus litseifolius).</title>
        <authorList>
            <person name="Zhou J."/>
        </authorList>
    </citation>
    <scope>NUCLEOTIDE SEQUENCE [LARGE SCALE GENOMIC DNA]</scope>
    <source>
        <strain evidence="2">Zhou-2022a</strain>
        <tissue evidence="2">Leaf</tissue>
    </source>
</reference>